<dbReference type="EMBL" id="FZOC01000002">
    <property type="protein sequence ID" value="SNR74666.1"/>
    <property type="molecule type" value="Genomic_DNA"/>
</dbReference>
<dbReference type="InterPro" id="IPR035985">
    <property type="entry name" value="Ubiquitin-activating_enz"/>
</dbReference>
<dbReference type="RefSeq" id="WP_089272374.1">
    <property type="nucleotide sequence ID" value="NZ_FZOC01000002.1"/>
</dbReference>
<name>A0A238YTQ9_9BACT</name>
<dbReference type="GO" id="GO:0008641">
    <property type="term" value="F:ubiquitin-like modifier activating enzyme activity"/>
    <property type="evidence" value="ECO:0007669"/>
    <property type="project" value="InterPro"/>
</dbReference>
<dbReference type="Pfam" id="PF00899">
    <property type="entry name" value="ThiF"/>
    <property type="match status" value="1"/>
</dbReference>
<reference evidence="2 3" key="1">
    <citation type="submission" date="2017-06" db="EMBL/GenBank/DDBJ databases">
        <authorList>
            <person name="Kim H.J."/>
            <person name="Triplett B.A."/>
        </authorList>
    </citation>
    <scope>NUCLEOTIDE SEQUENCE [LARGE SCALE GENOMIC DNA]</scope>
    <source>
        <strain evidence="2 3">DSM 13116</strain>
    </source>
</reference>
<evidence type="ECO:0000313" key="2">
    <source>
        <dbReference type="EMBL" id="SNR74666.1"/>
    </source>
</evidence>
<keyword evidence="3" id="KW-1185">Reference proteome</keyword>
<sequence>MRSTADCVAQLNARILETARSRRLPDGRELSVLGFYAAKELARSLPRGAQRGTSGQPGRPRGRALAQVERAALALGVWPERYLRNFDTYSAAEQLRLAESRAVLIGLGGLGGHVLELLARAGVGAVRAADGDEFEPSNLNRQLYATRHSLGGYKAAAAAARLGLVNPAVAFEPVADYVDEAGMAELSADAQVCLDALGGLAGRAELARAADQAGIALVTAAVSGQSGLVATVLPGGKSPAEFFGSGAGAEESQGTPAPAVAVAASLMAGEALNILCGRPAALAGKLLAFDLADMRFETFSL</sequence>
<dbReference type="SUPFAM" id="SSF69572">
    <property type="entry name" value="Activating enzymes of the ubiquitin-like proteins"/>
    <property type="match status" value="1"/>
</dbReference>
<organism evidence="2 3">
    <name type="scientific">Humidesulfovibrio mexicanus</name>
    <dbReference type="NCBI Taxonomy" id="147047"/>
    <lineage>
        <taxon>Bacteria</taxon>
        <taxon>Pseudomonadati</taxon>
        <taxon>Thermodesulfobacteriota</taxon>
        <taxon>Desulfovibrionia</taxon>
        <taxon>Desulfovibrionales</taxon>
        <taxon>Desulfovibrionaceae</taxon>
        <taxon>Humidesulfovibrio</taxon>
    </lineage>
</organism>
<dbReference type="PANTHER" id="PTHR43267:SF1">
    <property type="entry name" value="TRNA THREONYLCARBAMOYLADENOSINE DEHYDRATASE"/>
    <property type="match status" value="1"/>
</dbReference>
<dbReference type="InterPro" id="IPR045886">
    <property type="entry name" value="ThiF/MoeB/HesA"/>
</dbReference>
<evidence type="ECO:0000313" key="3">
    <source>
        <dbReference type="Proteomes" id="UP000198324"/>
    </source>
</evidence>
<evidence type="ECO:0000259" key="1">
    <source>
        <dbReference type="Pfam" id="PF00899"/>
    </source>
</evidence>
<dbReference type="Proteomes" id="UP000198324">
    <property type="component" value="Unassembled WGS sequence"/>
</dbReference>
<dbReference type="PANTHER" id="PTHR43267">
    <property type="entry name" value="TRNA THREONYLCARBAMOYLADENOSINE DEHYDRATASE"/>
    <property type="match status" value="1"/>
</dbReference>
<accession>A0A238YTQ9</accession>
<dbReference type="InterPro" id="IPR000594">
    <property type="entry name" value="ThiF_NAD_FAD-bd"/>
</dbReference>
<dbReference type="Gene3D" id="3.40.50.720">
    <property type="entry name" value="NAD(P)-binding Rossmann-like Domain"/>
    <property type="match status" value="1"/>
</dbReference>
<proteinExistence type="predicted"/>
<dbReference type="GO" id="GO:0016779">
    <property type="term" value="F:nucleotidyltransferase activity"/>
    <property type="evidence" value="ECO:0007669"/>
    <property type="project" value="UniProtKB-KW"/>
</dbReference>
<dbReference type="OrthoDB" id="9804286at2"/>
<protein>
    <submittedName>
        <fullName evidence="2">Molybdopterin or thiamine biosynthesis adenylyltransferase</fullName>
    </submittedName>
</protein>
<feature type="domain" description="THIF-type NAD/FAD binding fold" evidence="1">
    <location>
        <begin position="85"/>
        <end position="300"/>
    </location>
</feature>
<keyword evidence="2" id="KW-0548">Nucleotidyltransferase</keyword>
<gene>
    <name evidence="2" type="ORF">SAMN04488503_1001</name>
</gene>
<keyword evidence="2" id="KW-0808">Transferase</keyword>
<dbReference type="GO" id="GO:0061504">
    <property type="term" value="P:cyclic threonylcarbamoyladenosine biosynthetic process"/>
    <property type="evidence" value="ECO:0007669"/>
    <property type="project" value="TreeGrafter"/>
</dbReference>
<dbReference type="AlphaFoldDB" id="A0A238YTQ9"/>
<dbReference type="GO" id="GO:0061503">
    <property type="term" value="F:tRNA threonylcarbamoyladenosine dehydratase"/>
    <property type="evidence" value="ECO:0007669"/>
    <property type="project" value="TreeGrafter"/>
</dbReference>